<keyword evidence="3" id="KW-1185">Reference proteome</keyword>
<protein>
    <submittedName>
        <fullName evidence="2">Uncharacterized protein</fullName>
    </submittedName>
</protein>
<proteinExistence type="predicted"/>
<gene>
    <name evidence="2" type="ORF">M9Y10_004923</name>
</gene>
<evidence type="ECO:0000313" key="3">
    <source>
        <dbReference type="Proteomes" id="UP001470230"/>
    </source>
</evidence>
<feature type="transmembrane region" description="Helical" evidence="1">
    <location>
        <begin position="687"/>
        <end position="706"/>
    </location>
</feature>
<name>A0ABR2JKD9_9EUKA</name>
<accession>A0ABR2JKD9</accession>
<keyword evidence="1" id="KW-1133">Transmembrane helix</keyword>
<sequence>MLTYNEKFEKVKYFHSLLKWFSGEKTEKSFENLSSTINNLSRNKKLNSLMHLYFVNRSVIPHDFDVYSIISECTSSIKQAFDFISKYKKKFSNSRSFFSFQGSVVSFFQMVFIELGNYLANIDDFVKVLDHYFSTLDSSNIDADDISIEYFGFCTLPSLFGFFAIPDFYKFTYQLSINLISTDSLKDLGDYFVASLFFNTPSFLNFLWDDYFNQFITANTYYPPFKYFEFFVQSLKKASNFLLSYHYLIAKKLFSTSSKRFLHVMVKLLFLPTLDVRIISDSASHIYEVGQISCFASLKNVFNHILANPLELFSRSIFNALKIEANTEANLQYIHPLKIIKFNCYMSVKEIILFANILIASEKQKKCSVFKHQAFPKFFLKDNSILYNEFFFHHPKGNVDPNWTKVLHENDKLFFYNFKEIELIQNESYSRKFLEIRKYLNDKNINIISVIDDRFPLQQENESFVLNFRKFNPILNNDDFKDFVITKIFNEYSHLLNILENQMIVNNIIQSNYKEDLNIINRLYFMYLNAFIPFDDCFSTKSLRYKLTSLPAIKENAFDESLKYLIAFTMQYNNSFFDKLPNINNDEKITSNSVGIDDNAIDINSNIFLNIDAFKNMEFSNINIVVKRIQELNNIVKFMSKMDMNDRIVICCKIFKGIHEIIISQSTYSFSANTNLNFEIDKDYNHYFLLFIIFLFSSLSKLLNLYETYCTFFKYAFSQFEDEEDIEMIEVKIEWIRFQNVLKQTILKERNDCMEICLLK</sequence>
<dbReference type="EMBL" id="JAPFFF010000011">
    <property type="protein sequence ID" value="KAK8878159.1"/>
    <property type="molecule type" value="Genomic_DNA"/>
</dbReference>
<keyword evidence="1" id="KW-0812">Transmembrane</keyword>
<evidence type="ECO:0000313" key="2">
    <source>
        <dbReference type="EMBL" id="KAK8878159.1"/>
    </source>
</evidence>
<keyword evidence="1" id="KW-0472">Membrane</keyword>
<comment type="caution">
    <text evidence="2">The sequence shown here is derived from an EMBL/GenBank/DDBJ whole genome shotgun (WGS) entry which is preliminary data.</text>
</comment>
<reference evidence="2 3" key="1">
    <citation type="submission" date="2024-04" db="EMBL/GenBank/DDBJ databases">
        <title>Tritrichomonas musculus Genome.</title>
        <authorList>
            <person name="Alves-Ferreira E."/>
            <person name="Grigg M."/>
            <person name="Lorenzi H."/>
            <person name="Galac M."/>
        </authorList>
    </citation>
    <scope>NUCLEOTIDE SEQUENCE [LARGE SCALE GENOMIC DNA]</scope>
    <source>
        <strain evidence="2 3">EAF2021</strain>
    </source>
</reference>
<evidence type="ECO:0000256" key="1">
    <source>
        <dbReference type="SAM" id="Phobius"/>
    </source>
</evidence>
<organism evidence="2 3">
    <name type="scientific">Tritrichomonas musculus</name>
    <dbReference type="NCBI Taxonomy" id="1915356"/>
    <lineage>
        <taxon>Eukaryota</taxon>
        <taxon>Metamonada</taxon>
        <taxon>Parabasalia</taxon>
        <taxon>Tritrichomonadida</taxon>
        <taxon>Tritrichomonadidae</taxon>
        <taxon>Tritrichomonas</taxon>
    </lineage>
</organism>
<dbReference type="Proteomes" id="UP001470230">
    <property type="component" value="Unassembled WGS sequence"/>
</dbReference>